<dbReference type="InterPro" id="IPR006949">
    <property type="entry name" value="Barrel_Baseplate_J-like"/>
</dbReference>
<dbReference type="PANTHER" id="PTHR37829:SF3">
    <property type="entry name" value="PROTEIN JAYE-RELATED"/>
    <property type="match status" value="1"/>
</dbReference>
<reference evidence="2 3" key="1">
    <citation type="submission" date="2016-10" db="EMBL/GenBank/DDBJ databases">
        <title>Draft Genome sequence of Roseomonas sp. strain M3.</title>
        <authorList>
            <person name="Subhash Y."/>
            <person name="Lee S."/>
        </authorList>
    </citation>
    <scope>NUCLEOTIDE SEQUENCE [LARGE SCALE GENOMIC DNA]</scope>
    <source>
        <strain evidence="2 3">M3</strain>
    </source>
</reference>
<proteinExistence type="predicted"/>
<name>A0A1V2H9P2_9PROT</name>
<organism evidence="2 3">
    <name type="scientific">Teichococcus deserti</name>
    <dbReference type="NCBI Taxonomy" id="1817963"/>
    <lineage>
        <taxon>Bacteria</taxon>
        <taxon>Pseudomonadati</taxon>
        <taxon>Pseudomonadota</taxon>
        <taxon>Alphaproteobacteria</taxon>
        <taxon>Acetobacterales</taxon>
        <taxon>Roseomonadaceae</taxon>
        <taxon>Roseomonas</taxon>
    </lineage>
</organism>
<evidence type="ECO:0000313" key="2">
    <source>
        <dbReference type="EMBL" id="ONG58585.1"/>
    </source>
</evidence>
<dbReference type="OrthoDB" id="8617324at2"/>
<dbReference type="Proteomes" id="UP000188879">
    <property type="component" value="Unassembled WGS sequence"/>
</dbReference>
<dbReference type="InterPro" id="IPR052399">
    <property type="entry name" value="Phage_Baseplate_Assmbl_Protein"/>
</dbReference>
<protein>
    <recommendedName>
        <fullName evidence="1">Baseplate protein J-like barrel domain-containing protein</fullName>
    </recommendedName>
</protein>
<evidence type="ECO:0000259" key="1">
    <source>
        <dbReference type="Pfam" id="PF04865"/>
    </source>
</evidence>
<keyword evidence="3" id="KW-1185">Reference proteome</keyword>
<sequence>MAFRRRDYPEVLDGMLTALIGGVAAEPHPYPPPAGGEPPRHLLEAPPARRLVSVYGARNGLSFRFKADADFEMASDGTALVWRKGGARPDAGTLIEVNYLKRDTAALLTDLEVGSVTRTLVESMAREVARLQAQLEAVQDAGFVDSASGGALDKVVSLLGVQRIPADRATATLRFDRAEGAPGAITIPGGTRVIDAAVQVEYETVAEITLAPGQPRIQVEARDVEPGNAPVAADLLTVLAVPIAGIARVTNPAPARRGSAAETDAALRARAQGALTGGERATLGALRAALARQLVQGEVTEPADRPGVVVVTPVTEGLTPERQEQLLAALEDARPAGIRLEVTGAAVPAAVEIDLGLVTRAGLAPTAIAAAHEAVRRAIEEFFAALPIRSDASINQIVGRVLRVEGVEDVSILAAQKRLATGAAVDVLDAAGGRLSLADQPVVLRALSISDPALPTRADLVIRFPAAAAAPDRNAVVAALEAAFAYLAGVAADPATDGTPARIVSYGKLLAILPAPVGQGLDLAGYDGAAPLPGDAGDYDVSLFIAQANGLTQILATPADSYELSGGERLVVGQASLEPEE</sequence>
<comment type="caution">
    <text evidence="2">The sequence shown here is derived from an EMBL/GenBank/DDBJ whole genome shotgun (WGS) entry which is preliminary data.</text>
</comment>
<accession>A0A1V2H9P2</accession>
<evidence type="ECO:0000313" key="3">
    <source>
        <dbReference type="Proteomes" id="UP000188879"/>
    </source>
</evidence>
<dbReference type="PANTHER" id="PTHR37829">
    <property type="entry name" value="PHAGE-LIKE ELEMENT PBSX PROTEIN XKDT"/>
    <property type="match status" value="1"/>
</dbReference>
<dbReference type="EMBL" id="MLCO01000018">
    <property type="protein sequence ID" value="ONG58585.1"/>
    <property type="molecule type" value="Genomic_DNA"/>
</dbReference>
<dbReference type="RefSeq" id="WP_076955861.1">
    <property type="nucleotide sequence ID" value="NZ_MLCO01000018.1"/>
</dbReference>
<gene>
    <name evidence="2" type="ORF">BKE38_02790</name>
</gene>
<dbReference type="Pfam" id="PF04865">
    <property type="entry name" value="Baseplate_J"/>
    <property type="match status" value="1"/>
</dbReference>
<feature type="domain" description="Baseplate protein J-like barrel" evidence="1">
    <location>
        <begin position="173"/>
        <end position="256"/>
    </location>
</feature>
<dbReference type="AlphaFoldDB" id="A0A1V2H9P2"/>